<evidence type="ECO:0000313" key="4">
    <source>
        <dbReference type="Proteomes" id="UP000028999"/>
    </source>
</evidence>
<dbReference type="Gene3D" id="1.10.110.10">
    <property type="entry name" value="Plant lipid-transfer and hydrophobic proteins"/>
    <property type="match status" value="1"/>
</dbReference>
<gene>
    <name evidence="3" type="primary">BnaCnng29890D</name>
    <name evidence="3" type="ORF">GSBRNA2T00017990001</name>
</gene>
<accession>A0A078IWU3</accession>
<keyword evidence="1" id="KW-0472">Membrane</keyword>
<dbReference type="AlphaFoldDB" id="A0A078IWU3"/>
<dbReference type="EMBL" id="LK033470">
    <property type="protein sequence ID" value="CDY56226.1"/>
    <property type="molecule type" value="Genomic_DNA"/>
</dbReference>
<evidence type="ECO:0000256" key="1">
    <source>
        <dbReference type="SAM" id="Phobius"/>
    </source>
</evidence>
<feature type="domain" description="Bifunctional inhibitor/plant lipid transfer protein/seed storage helical" evidence="2">
    <location>
        <begin position="31"/>
        <end position="110"/>
    </location>
</feature>
<feature type="transmembrane region" description="Helical" evidence="1">
    <location>
        <begin position="12"/>
        <end position="30"/>
    </location>
</feature>
<evidence type="ECO:0000259" key="2">
    <source>
        <dbReference type="Pfam" id="PF14368"/>
    </source>
</evidence>
<keyword evidence="4" id="KW-1185">Reference proteome</keyword>
<dbReference type="InterPro" id="IPR016140">
    <property type="entry name" value="Bifunc_inhib/LTP/seed_store"/>
</dbReference>
<evidence type="ECO:0000313" key="3">
    <source>
        <dbReference type="EMBL" id="CDY56226.1"/>
    </source>
</evidence>
<dbReference type="Gramene" id="CDY56226">
    <property type="protein sequence ID" value="CDY56226"/>
    <property type="gene ID" value="GSBRNA2T00017990001"/>
</dbReference>
<dbReference type="PANTHER" id="PTHR33286:SF41">
    <property type="entry name" value="PROTEASE INHIBITOR_SEED STORAGE_LIPID TRANSFER FAMILY PROTEIN"/>
    <property type="match status" value="1"/>
</dbReference>
<proteinExistence type="predicted"/>
<dbReference type="Pfam" id="PF14368">
    <property type="entry name" value="LTP_2"/>
    <property type="match status" value="1"/>
</dbReference>
<name>A0A078IWU3_BRANA</name>
<dbReference type="OMA" id="SEEYDYC"/>
<organism evidence="3 4">
    <name type="scientific">Brassica napus</name>
    <name type="common">Rape</name>
    <dbReference type="NCBI Taxonomy" id="3708"/>
    <lineage>
        <taxon>Eukaryota</taxon>
        <taxon>Viridiplantae</taxon>
        <taxon>Streptophyta</taxon>
        <taxon>Embryophyta</taxon>
        <taxon>Tracheophyta</taxon>
        <taxon>Spermatophyta</taxon>
        <taxon>Magnoliopsida</taxon>
        <taxon>eudicotyledons</taxon>
        <taxon>Gunneridae</taxon>
        <taxon>Pentapetalae</taxon>
        <taxon>rosids</taxon>
        <taxon>malvids</taxon>
        <taxon>Brassicales</taxon>
        <taxon>Brassicaceae</taxon>
        <taxon>Brassiceae</taxon>
        <taxon>Brassica</taxon>
    </lineage>
</organism>
<protein>
    <submittedName>
        <fullName evidence="3">BnaCnng29890D protein</fullName>
    </submittedName>
</protein>
<dbReference type="InterPro" id="IPR036312">
    <property type="entry name" value="Bifun_inhib/LTP/seed_sf"/>
</dbReference>
<sequence length="119" mass="13440">MVKTYTHESLKIIYLFVFALLIVRLIPSKAQPPYCTMERRDTEYFNCVDSLKLGTPWVPPSKDCCEYIQIDNMACFCKGANRLFSAVFDQNKLFKISHACGDLLVPGSYCGIFKVPGGV</sequence>
<dbReference type="Proteomes" id="UP000028999">
    <property type="component" value="Unassembled WGS sequence"/>
</dbReference>
<reference evidence="3 4" key="1">
    <citation type="journal article" date="2014" name="Science">
        <title>Plant genetics. Early allopolyploid evolution in the post-Neolithic Brassica napus oilseed genome.</title>
        <authorList>
            <person name="Chalhoub B."/>
            <person name="Denoeud F."/>
            <person name="Liu S."/>
            <person name="Parkin I.A."/>
            <person name="Tang H."/>
            <person name="Wang X."/>
            <person name="Chiquet J."/>
            <person name="Belcram H."/>
            <person name="Tong C."/>
            <person name="Samans B."/>
            <person name="Correa M."/>
            <person name="Da Silva C."/>
            <person name="Just J."/>
            <person name="Falentin C."/>
            <person name="Koh C.S."/>
            <person name="Le Clainche I."/>
            <person name="Bernard M."/>
            <person name="Bento P."/>
            <person name="Noel B."/>
            <person name="Labadie K."/>
            <person name="Alberti A."/>
            <person name="Charles M."/>
            <person name="Arnaud D."/>
            <person name="Guo H."/>
            <person name="Daviaud C."/>
            <person name="Alamery S."/>
            <person name="Jabbari K."/>
            <person name="Zhao M."/>
            <person name="Edger P.P."/>
            <person name="Chelaifa H."/>
            <person name="Tack D."/>
            <person name="Lassalle G."/>
            <person name="Mestiri I."/>
            <person name="Schnel N."/>
            <person name="Le Paslier M.C."/>
            <person name="Fan G."/>
            <person name="Renault V."/>
            <person name="Bayer P.E."/>
            <person name="Golicz A.A."/>
            <person name="Manoli S."/>
            <person name="Lee T.H."/>
            <person name="Thi V.H."/>
            <person name="Chalabi S."/>
            <person name="Hu Q."/>
            <person name="Fan C."/>
            <person name="Tollenaere R."/>
            <person name="Lu Y."/>
            <person name="Battail C."/>
            <person name="Shen J."/>
            <person name="Sidebottom C.H."/>
            <person name="Wang X."/>
            <person name="Canaguier A."/>
            <person name="Chauveau A."/>
            <person name="Berard A."/>
            <person name="Deniot G."/>
            <person name="Guan M."/>
            <person name="Liu Z."/>
            <person name="Sun F."/>
            <person name="Lim Y.P."/>
            <person name="Lyons E."/>
            <person name="Town C.D."/>
            <person name="Bancroft I."/>
            <person name="Wang X."/>
            <person name="Meng J."/>
            <person name="Ma J."/>
            <person name="Pires J.C."/>
            <person name="King G.J."/>
            <person name="Brunel D."/>
            <person name="Delourme R."/>
            <person name="Renard M."/>
            <person name="Aury J.M."/>
            <person name="Adams K.L."/>
            <person name="Batley J."/>
            <person name="Snowdon R.J."/>
            <person name="Tost J."/>
            <person name="Edwards D."/>
            <person name="Zhou Y."/>
            <person name="Hua W."/>
            <person name="Sharpe A.G."/>
            <person name="Paterson A.H."/>
            <person name="Guan C."/>
            <person name="Wincker P."/>
        </authorList>
    </citation>
    <scope>NUCLEOTIDE SEQUENCE [LARGE SCALE GENOMIC DNA]</scope>
    <source>
        <strain evidence="4">cv. Darmor-bzh</strain>
    </source>
</reference>
<dbReference type="PANTHER" id="PTHR33286">
    <property type="entry name" value="BIFUNCTIONAL INHIBITOR/LIPID-TRANSFER PROTEIN/SEED STORAGE 2S ALBUMIN SUPERFAMILY PROTEIN"/>
    <property type="match status" value="1"/>
</dbReference>
<dbReference type="PaxDb" id="3708-A0A078IWU3"/>
<dbReference type="SUPFAM" id="SSF47699">
    <property type="entry name" value="Bifunctional inhibitor/lipid-transfer protein/seed storage 2S albumin"/>
    <property type="match status" value="1"/>
</dbReference>
<keyword evidence="1" id="KW-1133">Transmembrane helix</keyword>
<keyword evidence="1" id="KW-0812">Transmembrane</keyword>